<proteinExistence type="predicted"/>
<gene>
    <name evidence="2" type="ORF">ACFY05_04710</name>
</gene>
<accession>A0ABW6UYK4</accession>
<evidence type="ECO:0000256" key="1">
    <source>
        <dbReference type="SAM" id="MobiDB-lite"/>
    </source>
</evidence>
<evidence type="ECO:0000313" key="3">
    <source>
        <dbReference type="Proteomes" id="UP001602119"/>
    </source>
</evidence>
<protein>
    <submittedName>
        <fullName evidence="2">Uncharacterized protein</fullName>
    </submittedName>
</protein>
<comment type="caution">
    <text evidence="2">The sequence shown here is derived from an EMBL/GenBank/DDBJ whole genome shotgun (WGS) entry which is preliminary data.</text>
</comment>
<feature type="region of interest" description="Disordered" evidence="1">
    <location>
        <begin position="1"/>
        <end position="28"/>
    </location>
</feature>
<reference evidence="2 3" key="1">
    <citation type="submission" date="2024-10" db="EMBL/GenBank/DDBJ databases">
        <title>The Natural Products Discovery Center: Release of the First 8490 Sequenced Strains for Exploring Actinobacteria Biosynthetic Diversity.</title>
        <authorList>
            <person name="Kalkreuter E."/>
            <person name="Kautsar S.A."/>
            <person name="Yang D."/>
            <person name="Bader C.D."/>
            <person name="Teijaro C.N."/>
            <person name="Fluegel L."/>
            <person name="Davis C.M."/>
            <person name="Simpson J.R."/>
            <person name="Lauterbach L."/>
            <person name="Steele A.D."/>
            <person name="Gui C."/>
            <person name="Meng S."/>
            <person name="Li G."/>
            <person name="Viehrig K."/>
            <person name="Ye F."/>
            <person name="Su P."/>
            <person name="Kiefer A.F."/>
            <person name="Nichols A."/>
            <person name="Cepeda A.J."/>
            <person name="Yan W."/>
            <person name="Fan B."/>
            <person name="Jiang Y."/>
            <person name="Adhikari A."/>
            <person name="Zheng C.-J."/>
            <person name="Schuster L."/>
            <person name="Cowan T.M."/>
            <person name="Smanski M.J."/>
            <person name="Chevrette M.G."/>
            <person name="De Carvalho L.P.S."/>
            <person name="Shen B."/>
        </authorList>
    </citation>
    <scope>NUCLEOTIDE SEQUENCE [LARGE SCALE GENOMIC DNA]</scope>
    <source>
        <strain evidence="2 3">NPDC001281</strain>
    </source>
</reference>
<sequence>MGGSGEPGEFPRRRAAGTPAGRRRMTGLHCEGSAAAALERGLVHEAPSRASADAD</sequence>
<dbReference type="RefSeq" id="WP_387340660.1">
    <property type="nucleotide sequence ID" value="NZ_JBIAXI010000002.1"/>
</dbReference>
<dbReference type="EMBL" id="JBIAXI010000002">
    <property type="protein sequence ID" value="MFF4772139.1"/>
    <property type="molecule type" value="Genomic_DNA"/>
</dbReference>
<name>A0ABW6UYK4_MICFU</name>
<keyword evidence="3" id="KW-1185">Reference proteome</keyword>
<dbReference type="Proteomes" id="UP001602119">
    <property type="component" value="Unassembled WGS sequence"/>
</dbReference>
<organism evidence="2 3">
    <name type="scientific">Microtetraspora fusca</name>
    <dbReference type="NCBI Taxonomy" id="1997"/>
    <lineage>
        <taxon>Bacteria</taxon>
        <taxon>Bacillati</taxon>
        <taxon>Actinomycetota</taxon>
        <taxon>Actinomycetes</taxon>
        <taxon>Streptosporangiales</taxon>
        <taxon>Streptosporangiaceae</taxon>
        <taxon>Microtetraspora</taxon>
    </lineage>
</organism>
<evidence type="ECO:0000313" key="2">
    <source>
        <dbReference type="EMBL" id="MFF4772139.1"/>
    </source>
</evidence>